<dbReference type="PANTHER" id="PTHR38848:SF3">
    <property type="entry name" value="G-PROTEIN COUPLED RECEPTORS FAMILY 3 PROFILE DOMAIN-CONTAINING PROTEIN"/>
    <property type="match status" value="1"/>
</dbReference>
<gene>
    <name evidence="2" type="ORF">RDB_LOCUS136406</name>
</gene>
<reference evidence="2" key="1">
    <citation type="submission" date="2021-01" db="EMBL/GenBank/DDBJ databases">
        <authorList>
            <person name="Kaushik A."/>
        </authorList>
    </citation>
    <scope>NUCLEOTIDE SEQUENCE</scope>
    <source>
        <strain evidence="2">Type strain: AG8-Rh-89/</strain>
    </source>
</reference>
<comment type="caution">
    <text evidence="2">The sequence shown here is derived from an EMBL/GenBank/DDBJ whole genome shotgun (WGS) entry which is preliminary data.</text>
</comment>
<dbReference type="AlphaFoldDB" id="A0A8H3DJP9"/>
<keyword evidence="1" id="KW-0472">Membrane</keyword>
<dbReference type="PANTHER" id="PTHR38848">
    <property type="entry name" value="G-PROTEIN COUPLED RECEPTORS FAMILY 3 PROFILE DOMAIN-CONTAINING PROTEIN"/>
    <property type="match status" value="1"/>
</dbReference>
<keyword evidence="1" id="KW-1133">Transmembrane helix</keyword>
<feature type="transmembrane region" description="Helical" evidence="1">
    <location>
        <begin position="36"/>
        <end position="56"/>
    </location>
</feature>
<accession>A0A8H3DJP9</accession>
<sequence>MSYDTFTNFLLTFLFIAPLVRSTIRSTRLRTIAIRAAVASFAGLLIEIINGFILFALDGKEMIWVCLGACAVDIVANAILLYWAMDGSGASSDSRSHSVHFSTIQRTNPFSGEASTTTRNSAEAGVSQKNPVLLTALRDYASRTPGQDDVFSEDMTITSSERVATLERSKPVCRGSSKALCIDRELWRVGTYPCSTCGIDRSYGPTNSTTAQAPANEPLEDGTSNILVRPSRARRCSA</sequence>
<organism evidence="2 3">
    <name type="scientific">Rhizoctonia solani</name>
    <dbReference type="NCBI Taxonomy" id="456999"/>
    <lineage>
        <taxon>Eukaryota</taxon>
        <taxon>Fungi</taxon>
        <taxon>Dikarya</taxon>
        <taxon>Basidiomycota</taxon>
        <taxon>Agaricomycotina</taxon>
        <taxon>Agaricomycetes</taxon>
        <taxon>Cantharellales</taxon>
        <taxon>Ceratobasidiaceae</taxon>
        <taxon>Rhizoctonia</taxon>
    </lineage>
</organism>
<dbReference type="Proteomes" id="UP000663850">
    <property type="component" value="Unassembled WGS sequence"/>
</dbReference>
<keyword evidence="1" id="KW-0812">Transmembrane</keyword>
<evidence type="ECO:0000313" key="2">
    <source>
        <dbReference type="EMBL" id="CAE6533967.1"/>
    </source>
</evidence>
<feature type="transmembrane region" description="Helical" evidence="1">
    <location>
        <begin position="6"/>
        <end position="24"/>
    </location>
</feature>
<name>A0A8H3DJP9_9AGAM</name>
<protein>
    <submittedName>
        <fullName evidence="2">Uncharacterized protein</fullName>
    </submittedName>
</protein>
<dbReference type="EMBL" id="CAJMWZ010007187">
    <property type="protein sequence ID" value="CAE6533967.1"/>
    <property type="molecule type" value="Genomic_DNA"/>
</dbReference>
<feature type="transmembrane region" description="Helical" evidence="1">
    <location>
        <begin position="62"/>
        <end position="85"/>
    </location>
</feature>
<evidence type="ECO:0000256" key="1">
    <source>
        <dbReference type="SAM" id="Phobius"/>
    </source>
</evidence>
<evidence type="ECO:0000313" key="3">
    <source>
        <dbReference type="Proteomes" id="UP000663850"/>
    </source>
</evidence>
<proteinExistence type="predicted"/>